<keyword evidence="7" id="KW-1185">Reference proteome</keyword>
<proteinExistence type="inferred from homology"/>
<dbReference type="VEuPathDB" id="PlasmoDB:PRELSG_1330200"/>
<dbReference type="GeneID" id="39738235"/>
<dbReference type="EMBL" id="LN835308">
    <property type="protein sequence ID" value="CRH03934.1"/>
    <property type="molecule type" value="Genomic_DNA"/>
</dbReference>
<evidence type="ECO:0000256" key="2">
    <source>
        <dbReference type="ARBA" id="ARBA00023054"/>
    </source>
</evidence>
<evidence type="ECO:0000256" key="1">
    <source>
        <dbReference type="ARBA" id="ARBA00023017"/>
    </source>
</evidence>
<dbReference type="PANTHER" id="PTHR13183">
    <property type="entry name" value="AXONEMAL INNER ARM DYNEIN LIGHT CHAIN 28"/>
    <property type="match status" value="1"/>
</dbReference>
<evidence type="ECO:0000256" key="3">
    <source>
        <dbReference type="ARBA" id="ARBA00023175"/>
    </source>
</evidence>
<protein>
    <submittedName>
        <fullName evidence="6">Dynein-associated protein, putative</fullName>
    </submittedName>
</protein>
<keyword evidence="1" id="KW-0243">Dynein</keyword>
<dbReference type="RefSeq" id="XP_028535940.1">
    <property type="nucleotide sequence ID" value="XM_028678833.1"/>
</dbReference>
<dbReference type="GO" id="GO:0030286">
    <property type="term" value="C:dynein complex"/>
    <property type="evidence" value="ECO:0007669"/>
    <property type="project" value="UniProtKB-KW"/>
</dbReference>
<dbReference type="OrthoDB" id="273640at2759"/>
<accession>A0A1J1HEG5</accession>
<dbReference type="Pfam" id="PF10211">
    <property type="entry name" value="Ax_dynein_light"/>
    <property type="match status" value="1"/>
</dbReference>
<organism evidence="6 7">
    <name type="scientific">Plasmodium relictum</name>
    <dbReference type="NCBI Taxonomy" id="85471"/>
    <lineage>
        <taxon>Eukaryota</taxon>
        <taxon>Sar</taxon>
        <taxon>Alveolata</taxon>
        <taxon>Apicomplexa</taxon>
        <taxon>Aconoidasida</taxon>
        <taxon>Haemosporida</taxon>
        <taxon>Plasmodiidae</taxon>
        <taxon>Plasmodium</taxon>
        <taxon>Plasmodium (Haemamoeba)</taxon>
    </lineage>
</organism>
<dbReference type="GO" id="GO:0045504">
    <property type="term" value="F:dynein heavy chain binding"/>
    <property type="evidence" value="ECO:0007669"/>
    <property type="project" value="TreeGrafter"/>
</dbReference>
<feature type="coiled-coil region" evidence="5">
    <location>
        <begin position="187"/>
        <end position="250"/>
    </location>
</feature>
<evidence type="ECO:0000313" key="7">
    <source>
        <dbReference type="Proteomes" id="UP000220158"/>
    </source>
</evidence>
<comment type="similarity">
    <text evidence="4">Belongs to the inner dynein arm light chain family.</text>
</comment>
<evidence type="ECO:0000313" key="6">
    <source>
        <dbReference type="EMBL" id="CRH03934.1"/>
    </source>
</evidence>
<dbReference type="InterPro" id="IPR019347">
    <property type="entry name" value="Axonemal_dynein_light_chain"/>
</dbReference>
<evidence type="ECO:0000256" key="5">
    <source>
        <dbReference type="SAM" id="Coils"/>
    </source>
</evidence>
<name>A0A1J1HEG5_PLARL</name>
<reference evidence="6 7" key="1">
    <citation type="submission" date="2015-04" db="EMBL/GenBank/DDBJ databases">
        <authorList>
            <consortium name="Pathogen Informatics"/>
        </authorList>
    </citation>
    <scope>NUCLEOTIDE SEQUENCE [LARGE SCALE GENOMIC DNA]</scope>
    <source>
        <strain evidence="6 7">SGS1</strain>
    </source>
</reference>
<dbReference type="PANTHER" id="PTHR13183:SF0">
    <property type="entry name" value="AXONEMAL DYNEIN LIGHT INTERMEDIATE POLYPEPTIDE 1"/>
    <property type="match status" value="1"/>
</dbReference>
<dbReference type="KEGG" id="prel:PRELSG_1330200"/>
<dbReference type="Proteomes" id="UP000220158">
    <property type="component" value="Chromosome 13"/>
</dbReference>
<sequence>MRDYLVKYDKYLKYDVSIIVENEEEKNKNLKDEKNTKDKNIVRVIEEIRKNLKSNVPYKNDSKNIFFNDPIYHFFPSKSTKIKNVESISYVSRVANKEDTLICIKKIYEVIANMYAENFVIKEDFLNDLLNIFMELCRQVSVMCFQRGFILKQLFNYNVMLLNQYHKLVKSSLTFNIKKQIKQNEILNNLGNEIEIKRNAINSLKMKIISTEEMIESETINAKKELSEVNIVYQNKIDKLKKNNQRKKDEFTRILQL</sequence>
<feature type="coiled-coil region" evidence="5">
    <location>
        <begin position="20"/>
        <end position="47"/>
    </location>
</feature>
<keyword evidence="3" id="KW-0505">Motor protein</keyword>
<keyword evidence="2 5" id="KW-0175">Coiled coil</keyword>
<dbReference type="GO" id="GO:0005930">
    <property type="term" value="C:axoneme"/>
    <property type="evidence" value="ECO:0007669"/>
    <property type="project" value="TreeGrafter"/>
</dbReference>
<dbReference type="AlphaFoldDB" id="A0A1J1HEG5"/>
<gene>
    <name evidence="6" type="ORF">PRELSG_1330200</name>
</gene>
<evidence type="ECO:0000256" key="4">
    <source>
        <dbReference type="ARBA" id="ARBA00038114"/>
    </source>
</evidence>